<accession>A0A4Y7TZ30</accession>
<feature type="repeat" description="WD" evidence="3">
    <location>
        <begin position="15"/>
        <end position="56"/>
    </location>
</feature>
<dbReference type="PROSITE" id="PS50294">
    <property type="entry name" value="WD_REPEATS_REGION"/>
    <property type="match status" value="1"/>
</dbReference>
<keyword evidence="1 3" id="KW-0853">WD repeat</keyword>
<dbReference type="PROSITE" id="PS50082">
    <property type="entry name" value="WD_REPEATS_2"/>
    <property type="match status" value="1"/>
</dbReference>
<reference evidence="5 6" key="1">
    <citation type="journal article" date="2019" name="Nat. Ecol. Evol.">
        <title>Megaphylogeny resolves global patterns of mushroom evolution.</title>
        <authorList>
            <person name="Varga T."/>
            <person name="Krizsan K."/>
            <person name="Foldi C."/>
            <person name="Dima B."/>
            <person name="Sanchez-Garcia M."/>
            <person name="Sanchez-Ramirez S."/>
            <person name="Szollosi G.J."/>
            <person name="Szarkandi J.G."/>
            <person name="Papp V."/>
            <person name="Albert L."/>
            <person name="Andreopoulos W."/>
            <person name="Angelini C."/>
            <person name="Antonin V."/>
            <person name="Barry K.W."/>
            <person name="Bougher N.L."/>
            <person name="Buchanan P."/>
            <person name="Buyck B."/>
            <person name="Bense V."/>
            <person name="Catcheside P."/>
            <person name="Chovatia M."/>
            <person name="Cooper J."/>
            <person name="Damon W."/>
            <person name="Desjardin D."/>
            <person name="Finy P."/>
            <person name="Geml J."/>
            <person name="Haridas S."/>
            <person name="Hughes K."/>
            <person name="Justo A."/>
            <person name="Karasinski D."/>
            <person name="Kautmanova I."/>
            <person name="Kiss B."/>
            <person name="Kocsube S."/>
            <person name="Kotiranta H."/>
            <person name="LaButti K.M."/>
            <person name="Lechner B.E."/>
            <person name="Liimatainen K."/>
            <person name="Lipzen A."/>
            <person name="Lukacs Z."/>
            <person name="Mihaltcheva S."/>
            <person name="Morgado L.N."/>
            <person name="Niskanen T."/>
            <person name="Noordeloos M.E."/>
            <person name="Ohm R.A."/>
            <person name="Ortiz-Santana B."/>
            <person name="Ovrebo C."/>
            <person name="Racz N."/>
            <person name="Riley R."/>
            <person name="Savchenko A."/>
            <person name="Shiryaev A."/>
            <person name="Soop K."/>
            <person name="Spirin V."/>
            <person name="Szebenyi C."/>
            <person name="Tomsovsky M."/>
            <person name="Tulloss R.E."/>
            <person name="Uehling J."/>
            <person name="Grigoriev I.V."/>
            <person name="Vagvolgyi C."/>
            <person name="Papp T."/>
            <person name="Martin F.M."/>
            <person name="Miettinen O."/>
            <person name="Hibbett D.S."/>
            <person name="Nagy L.G."/>
        </authorList>
    </citation>
    <scope>NUCLEOTIDE SEQUENCE [LARGE SCALE GENOMIC DNA]</scope>
    <source>
        <strain evidence="5 6">FP101781</strain>
    </source>
</reference>
<evidence type="ECO:0000256" key="4">
    <source>
        <dbReference type="SAM" id="Phobius"/>
    </source>
</evidence>
<dbReference type="OrthoDB" id="3238562at2759"/>
<dbReference type="PANTHER" id="PTHR19848:SF8">
    <property type="entry name" value="F-BOX AND WD REPEAT DOMAIN CONTAINING 7"/>
    <property type="match status" value="1"/>
</dbReference>
<protein>
    <submittedName>
        <fullName evidence="5">WD40 repeat-like protein</fullName>
    </submittedName>
</protein>
<keyword evidence="2" id="KW-0677">Repeat</keyword>
<evidence type="ECO:0000313" key="5">
    <source>
        <dbReference type="EMBL" id="TEB39415.1"/>
    </source>
</evidence>
<dbReference type="Gene3D" id="2.130.10.10">
    <property type="entry name" value="YVTN repeat-like/Quinoprotein amine dehydrogenase"/>
    <property type="match status" value="1"/>
</dbReference>
<dbReference type="EMBL" id="QPFP01000001">
    <property type="protein sequence ID" value="TEB39415.1"/>
    <property type="molecule type" value="Genomic_DNA"/>
</dbReference>
<comment type="caution">
    <text evidence="5">The sequence shown here is derived from an EMBL/GenBank/DDBJ whole genome shotgun (WGS) entry which is preliminary data.</text>
</comment>
<name>A0A4Y7TZ30_COPMI</name>
<evidence type="ECO:0000313" key="6">
    <source>
        <dbReference type="Proteomes" id="UP000298030"/>
    </source>
</evidence>
<dbReference type="InterPro" id="IPR015943">
    <property type="entry name" value="WD40/YVTN_repeat-like_dom_sf"/>
</dbReference>
<dbReference type="PANTHER" id="PTHR19848">
    <property type="entry name" value="WD40 REPEAT PROTEIN"/>
    <property type="match status" value="1"/>
</dbReference>
<dbReference type="SMART" id="SM00320">
    <property type="entry name" value="WD40"/>
    <property type="match status" value="4"/>
</dbReference>
<evidence type="ECO:0000256" key="3">
    <source>
        <dbReference type="PROSITE-ProRule" id="PRU00221"/>
    </source>
</evidence>
<dbReference type="Proteomes" id="UP000298030">
    <property type="component" value="Unassembled WGS sequence"/>
</dbReference>
<dbReference type="SUPFAM" id="SSF50978">
    <property type="entry name" value="WD40 repeat-like"/>
    <property type="match status" value="1"/>
</dbReference>
<dbReference type="Pfam" id="PF00400">
    <property type="entry name" value="WD40"/>
    <property type="match status" value="1"/>
</dbReference>
<proteinExistence type="predicted"/>
<evidence type="ECO:0000256" key="1">
    <source>
        <dbReference type="ARBA" id="ARBA00022574"/>
    </source>
</evidence>
<dbReference type="AlphaFoldDB" id="A0A4Y7TZ30"/>
<feature type="transmembrane region" description="Helical" evidence="4">
    <location>
        <begin position="340"/>
        <end position="362"/>
    </location>
</feature>
<keyword evidence="4" id="KW-0472">Membrane</keyword>
<evidence type="ECO:0000256" key="2">
    <source>
        <dbReference type="ARBA" id="ARBA00022737"/>
    </source>
</evidence>
<keyword evidence="4" id="KW-1133">Transmembrane helix</keyword>
<keyword evidence="4" id="KW-0812">Transmembrane</keyword>
<gene>
    <name evidence="5" type="ORF">FA13DRAFT_1784172</name>
</gene>
<dbReference type="InterPro" id="IPR001680">
    <property type="entry name" value="WD40_rpt"/>
</dbReference>
<dbReference type="InterPro" id="IPR036322">
    <property type="entry name" value="WD40_repeat_dom_sf"/>
</dbReference>
<sequence length="394" mass="43585">MTTSIIPKFEVLFNLQEHSAGTTVTKISPDGSHLLSADQEGTVIIWDLRTGRSLQRFNLSTSQGISAAIWCPVYPNEPAEAFAIGEATGRVTIYRRLQATNYDYASTLEAFTGPVEDIAYDPRHRRLAMAGDGCLKLFGLNGAYTMSFIHSTTPREQIARSTGFYSDGACVFVCFLEAQHITCYAINPWAVQFDGDLDTRIGCAVLREGGELFVSNLKDGMDVYTFPPRAIPVRNARFHIDRNFPLDVAVATSGEFAVIGGEDGHARIYNTHLGVMDALLPHGNHDSLIQHVDVYTAGRRTIIVTGCADDTDGSLKVWVPVARSRRILGASEAFRHWASWGLRYACLVIAVYVATLVVFKWLSRLIVTTLSPTNLPMENITGVRWRRVAEHILE</sequence>
<organism evidence="5 6">
    <name type="scientific">Coprinellus micaceus</name>
    <name type="common">Glistening ink-cap mushroom</name>
    <name type="synonym">Coprinus micaceus</name>
    <dbReference type="NCBI Taxonomy" id="71717"/>
    <lineage>
        <taxon>Eukaryota</taxon>
        <taxon>Fungi</taxon>
        <taxon>Dikarya</taxon>
        <taxon>Basidiomycota</taxon>
        <taxon>Agaricomycotina</taxon>
        <taxon>Agaricomycetes</taxon>
        <taxon>Agaricomycetidae</taxon>
        <taxon>Agaricales</taxon>
        <taxon>Agaricineae</taxon>
        <taxon>Psathyrellaceae</taxon>
        <taxon>Coprinellus</taxon>
    </lineage>
</organism>
<keyword evidence="6" id="KW-1185">Reference proteome</keyword>